<feature type="transmembrane region" description="Helical" evidence="1">
    <location>
        <begin position="254"/>
        <end position="276"/>
    </location>
</feature>
<accession>A0A9W8CPL1</accession>
<name>A0A9W8CPL1_9FUNG</name>
<comment type="caution">
    <text evidence="3">The sequence shown here is derived from an EMBL/GenBank/DDBJ whole genome shotgun (WGS) entry which is preliminary data.</text>
</comment>
<sequence>MRFYWNDEDPDRISMFAKSLRPVLRLKMIYYMRLLLISAGMIWAPLCIFFGATYRRSSYLYRIELNVVDLDGGPVGSAISDYIISHAVVADTSPVWRRRAGFAELGDVKKWVRRDGWGAIVINSGASARLADAAAGYDPESAITVVANSGRHEIAYQSYIQPVLTSTAYAAVTAFNTRYVEQIQMGQRGVPSSPVVLLTAVGSTLVNVAPMTFGLAPIITLFGFFVSMLCTISALIAWKMTSFGFFLKAKHTHVYCGLLAVIFTWTLYFSMLAALADSAFRGPHYSGNAKKYTVGRFFSIWFASHATLLANALWIMSWYVLLTPELIGLISDVTVVTNVVSTLVPIEMTPGFYRIFYILPFYNGSELLRYIFSGGHPRLGRILGILLGEIAVMCVVMFIATGLRQFCVLRGWSDVPGWYHGQTYFCSPVPFQKLHAKKVDITRRPESITDSIDEVTSLKDGNLGV</sequence>
<dbReference type="AlphaFoldDB" id="A0A9W8CPL1"/>
<feature type="transmembrane region" description="Helical" evidence="1">
    <location>
        <begin position="326"/>
        <end position="346"/>
    </location>
</feature>
<evidence type="ECO:0000256" key="1">
    <source>
        <dbReference type="SAM" id="Phobius"/>
    </source>
</evidence>
<dbReference type="InterPro" id="IPR053001">
    <property type="entry name" value="MNNG_permease-like"/>
</dbReference>
<dbReference type="GO" id="GO:0016020">
    <property type="term" value="C:membrane"/>
    <property type="evidence" value="ECO:0007669"/>
    <property type="project" value="TreeGrafter"/>
</dbReference>
<feature type="transmembrane region" description="Helical" evidence="1">
    <location>
        <begin position="30"/>
        <end position="52"/>
    </location>
</feature>
<feature type="transmembrane region" description="Helical" evidence="1">
    <location>
        <begin position="379"/>
        <end position="400"/>
    </location>
</feature>
<keyword evidence="1" id="KW-0812">Transmembrane</keyword>
<dbReference type="OrthoDB" id="2140105at2759"/>
<feature type="transmembrane region" description="Helical" evidence="1">
    <location>
        <begin position="296"/>
        <end position="314"/>
    </location>
</feature>
<dbReference type="InterPro" id="IPR022703">
    <property type="entry name" value="DUF3533"/>
</dbReference>
<evidence type="ECO:0000313" key="4">
    <source>
        <dbReference type="Proteomes" id="UP001149813"/>
    </source>
</evidence>
<keyword evidence="1" id="KW-0472">Membrane</keyword>
<dbReference type="PANTHER" id="PTHR34814">
    <property type="entry name" value="NITROSOGUANIDINE RESISTANCE PROTEIN SNG1"/>
    <property type="match status" value="1"/>
</dbReference>
<keyword evidence="4" id="KW-1185">Reference proteome</keyword>
<dbReference type="Pfam" id="PF12051">
    <property type="entry name" value="DUF3533"/>
    <property type="match status" value="1"/>
</dbReference>
<gene>
    <name evidence="3" type="ORF">LPJ53_005980</name>
</gene>
<feature type="transmembrane region" description="Helical" evidence="1">
    <location>
        <begin position="195"/>
        <end position="216"/>
    </location>
</feature>
<dbReference type="EMBL" id="JANBOJ010000453">
    <property type="protein sequence ID" value="KAJ1719218.1"/>
    <property type="molecule type" value="Genomic_DNA"/>
</dbReference>
<proteinExistence type="predicted"/>
<dbReference type="Proteomes" id="UP001149813">
    <property type="component" value="Unassembled WGS sequence"/>
</dbReference>
<evidence type="ECO:0000259" key="2">
    <source>
        <dbReference type="Pfam" id="PF12051"/>
    </source>
</evidence>
<reference evidence="3" key="1">
    <citation type="submission" date="2022-07" db="EMBL/GenBank/DDBJ databases">
        <title>Phylogenomic reconstructions and comparative analyses of Kickxellomycotina fungi.</title>
        <authorList>
            <person name="Reynolds N.K."/>
            <person name="Stajich J.E."/>
            <person name="Barry K."/>
            <person name="Grigoriev I.V."/>
            <person name="Crous P."/>
            <person name="Smith M.E."/>
        </authorList>
    </citation>
    <scope>NUCLEOTIDE SEQUENCE</scope>
    <source>
        <strain evidence="3">NBRC 32514</strain>
    </source>
</reference>
<keyword evidence="1" id="KW-1133">Transmembrane helix</keyword>
<feature type="domain" description="DUF3533" evidence="2">
    <location>
        <begin position="36"/>
        <end position="394"/>
    </location>
</feature>
<organism evidence="3 4">
    <name type="scientific">Coemansia erecta</name>
    <dbReference type="NCBI Taxonomy" id="147472"/>
    <lineage>
        <taxon>Eukaryota</taxon>
        <taxon>Fungi</taxon>
        <taxon>Fungi incertae sedis</taxon>
        <taxon>Zoopagomycota</taxon>
        <taxon>Kickxellomycotina</taxon>
        <taxon>Kickxellomycetes</taxon>
        <taxon>Kickxellales</taxon>
        <taxon>Kickxellaceae</taxon>
        <taxon>Coemansia</taxon>
    </lineage>
</organism>
<protein>
    <recommendedName>
        <fullName evidence="2">DUF3533 domain-containing protein</fullName>
    </recommendedName>
</protein>
<dbReference type="PANTHER" id="PTHR34814:SF2">
    <property type="entry name" value="DUF3533 DOMAIN-CONTAINING PROTEIN"/>
    <property type="match status" value="1"/>
</dbReference>
<feature type="transmembrane region" description="Helical" evidence="1">
    <location>
        <begin position="222"/>
        <end position="247"/>
    </location>
</feature>
<evidence type="ECO:0000313" key="3">
    <source>
        <dbReference type="EMBL" id="KAJ1719218.1"/>
    </source>
</evidence>